<dbReference type="InterPro" id="IPR010730">
    <property type="entry name" value="HET"/>
</dbReference>
<organism evidence="2 3">
    <name type="scientific">Trematosphaeria pertusa</name>
    <dbReference type="NCBI Taxonomy" id="390896"/>
    <lineage>
        <taxon>Eukaryota</taxon>
        <taxon>Fungi</taxon>
        <taxon>Dikarya</taxon>
        <taxon>Ascomycota</taxon>
        <taxon>Pezizomycotina</taxon>
        <taxon>Dothideomycetes</taxon>
        <taxon>Pleosporomycetidae</taxon>
        <taxon>Pleosporales</taxon>
        <taxon>Massarineae</taxon>
        <taxon>Trematosphaeriaceae</taxon>
        <taxon>Trematosphaeria</taxon>
    </lineage>
</organism>
<dbReference type="EMBL" id="ML987199">
    <property type="protein sequence ID" value="KAF2246247.1"/>
    <property type="molecule type" value="Genomic_DNA"/>
</dbReference>
<name>A0A6A6I7G8_9PLEO</name>
<evidence type="ECO:0000259" key="1">
    <source>
        <dbReference type="Pfam" id="PF06985"/>
    </source>
</evidence>
<keyword evidence="3" id="KW-1185">Reference proteome</keyword>
<reference evidence="2" key="1">
    <citation type="journal article" date="2020" name="Stud. Mycol.">
        <title>101 Dothideomycetes genomes: a test case for predicting lifestyles and emergence of pathogens.</title>
        <authorList>
            <person name="Haridas S."/>
            <person name="Albert R."/>
            <person name="Binder M."/>
            <person name="Bloem J."/>
            <person name="Labutti K."/>
            <person name="Salamov A."/>
            <person name="Andreopoulos B."/>
            <person name="Baker S."/>
            <person name="Barry K."/>
            <person name="Bills G."/>
            <person name="Bluhm B."/>
            <person name="Cannon C."/>
            <person name="Castanera R."/>
            <person name="Culley D."/>
            <person name="Daum C."/>
            <person name="Ezra D."/>
            <person name="Gonzalez J."/>
            <person name="Henrissat B."/>
            <person name="Kuo A."/>
            <person name="Liang C."/>
            <person name="Lipzen A."/>
            <person name="Lutzoni F."/>
            <person name="Magnuson J."/>
            <person name="Mondo S."/>
            <person name="Nolan M."/>
            <person name="Ohm R."/>
            <person name="Pangilinan J."/>
            <person name="Park H.-J."/>
            <person name="Ramirez L."/>
            <person name="Alfaro M."/>
            <person name="Sun H."/>
            <person name="Tritt A."/>
            <person name="Yoshinaga Y."/>
            <person name="Zwiers L.-H."/>
            <person name="Turgeon B."/>
            <person name="Goodwin S."/>
            <person name="Spatafora J."/>
            <person name="Crous P."/>
            <person name="Grigoriev I."/>
        </authorList>
    </citation>
    <scope>NUCLEOTIDE SEQUENCE</scope>
    <source>
        <strain evidence="2">CBS 122368</strain>
    </source>
</reference>
<dbReference type="Proteomes" id="UP000800094">
    <property type="component" value="Unassembled WGS sequence"/>
</dbReference>
<dbReference type="PANTHER" id="PTHR24148">
    <property type="entry name" value="ANKYRIN REPEAT DOMAIN-CONTAINING PROTEIN 39 HOMOLOG-RELATED"/>
    <property type="match status" value="1"/>
</dbReference>
<accession>A0A6A6I7G8</accession>
<proteinExistence type="predicted"/>
<evidence type="ECO:0000313" key="3">
    <source>
        <dbReference type="Proteomes" id="UP000800094"/>
    </source>
</evidence>
<evidence type="ECO:0000313" key="2">
    <source>
        <dbReference type="EMBL" id="KAF2246247.1"/>
    </source>
</evidence>
<sequence length="233" mass="27049">MAKKRKRTTSAPKASHKAPLYRALRKVPLEIRLLEILRPKSSRSIVNCRLITVSLDDAPEYTALSYVWGPPSRTRNIRVNGRLMPVTTNLNSALRQFRACLFNRHVSGSQLRRLPPRFWIDAVCINQKDVEERNHQVQCMPTVYQRASSVLVWLSPRNGELSYGMAAIGLTGRELSSSDDKTNLKWMYDYPQLWDHDCSNGVENEAWNAIDQLLRLNYWKRVWTLQERVLAKR</sequence>
<gene>
    <name evidence="2" type="ORF">BU26DRAFT_431540</name>
</gene>
<dbReference type="InterPro" id="IPR052895">
    <property type="entry name" value="HetReg/Transcr_Mod"/>
</dbReference>
<protein>
    <submittedName>
        <fullName evidence="2">HET-domain-containing protein</fullName>
    </submittedName>
</protein>
<dbReference type="OrthoDB" id="2157530at2759"/>
<dbReference type="PANTHER" id="PTHR24148:SF73">
    <property type="entry name" value="HET DOMAIN PROTEIN (AFU_ORTHOLOGUE AFUA_8G01020)"/>
    <property type="match status" value="1"/>
</dbReference>
<dbReference type="RefSeq" id="XP_033681251.1">
    <property type="nucleotide sequence ID" value="XM_033823932.1"/>
</dbReference>
<dbReference type="GeneID" id="54577262"/>
<feature type="non-terminal residue" evidence="2">
    <location>
        <position position="233"/>
    </location>
</feature>
<dbReference type="AlphaFoldDB" id="A0A6A6I7G8"/>
<dbReference type="Pfam" id="PF06985">
    <property type="entry name" value="HET"/>
    <property type="match status" value="1"/>
</dbReference>
<feature type="domain" description="Heterokaryon incompatibility" evidence="1">
    <location>
        <begin position="61"/>
        <end position="227"/>
    </location>
</feature>